<name>A0A852RSZ1_9ACTN</name>
<evidence type="ECO:0000259" key="4">
    <source>
        <dbReference type="Pfam" id="PF16640"/>
    </source>
</evidence>
<reference evidence="5 6" key="1">
    <citation type="submission" date="2020-07" db="EMBL/GenBank/DDBJ databases">
        <title>Sequencing the genomes of 1000 actinobacteria strains.</title>
        <authorList>
            <person name="Klenk H.-P."/>
        </authorList>
    </citation>
    <scope>NUCLEOTIDE SEQUENCE [LARGE SCALE GENOMIC DNA]</scope>
    <source>
        <strain evidence="5 6">DSM 19082</strain>
    </source>
</reference>
<dbReference type="Gene3D" id="3.40.190.10">
    <property type="entry name" value="Periplasmic binding protein-like II"/>
    <property type="match status" value="2"/>
</dbReference>
<evidence type="ECO:0000256" key="2">
    <source>
        <dbReference type="SAM" id="SignalP"/>
    </source>
</evidence>
<dbReference type="AlphaFoldDB" id="A0A852RSZ1"/>
<dbReference type="PANTHER" id="PTHR30570">
    <property type="entry name" value="PERIPLASMIC PHOSPHATE BINDING COMPONENT OF PHOSPHATE ABC TRANSPORTER"/>
    <property type="match status" value="1"/>
</dbReference>
<keyword evidence="1 2" id="KW-0732">Signal</keyword>
<feature type="domain" description="PBP" evidence="3">
    <location>
        <begin position="42"/>
        <end position="235"/>
    </location>
</feature>
<dbReference type="Pfam" id="PF12849">
    <property type="entry name" value="PBP_like_2"/>
    <property type="match status" value="1"/>
</dbReference>
<dbReference type="Pfam" id="PF16640">
    <property type="entry name" value="Big_3_5"/>
    <property type="match status" value="1"/>
</dbReference>
<organism evidence="5 6">
    <name type="scientific">Nocardioides kongjuensis</name>
    <dbReference type="NCBI Taxonomy" id="349522"/>
    <lineage>
        <taxon>Bacteria</taxon>
        <taxon>Bacillati</taxon>
        <taxon>Actinomycetota</taxon>
        <taxon>Actinomycetes</taxon>
        <taxon>Propionibacteriales</taxon>
        <taxon>Nocardioidaceae</taxon>
        <taxon>Nocardioides</taxon>
    </lineage>
</organism>
<dbReference type="InterPro" id="IPR013783">
    <property type="entry name" value="Ig-like_fold"/>
</dbReference>
<dbReference type="InterPro" id="IPR024370">
    <property type="entry name" value="PBP_domain"/>
</dbReference>
<dbReference type="Proteomes" id="UP000582231">
    <property type="component" value="Unassembled WGS sequence"/>
</dbReference>
<dbReference type="RefSeq" id="WP_179727203.1">
    <property type="nucleotide sequence ID" value="NZ_BAABEF010000001.1"/>
</dbReference>
<comment type="caution">
    <text evidence="5">The sequence shown here is derived from an EMBL/GenBank/DDBJ whole genome shotgun (WGS) entry which is preliminary data.</text>
</comment>
<evidence type="ECO:0000259" key="3">
    <source>
        <dbReference type="Pfam" id="PF12849"/>
    </source>
</evidence>
<dbReference type="PANTHER" id="PTHR30570:SF1">
    <property type="entry name" value="PHOSPHATE-BINDING PROTEIN PSTS"/>
    <property type="match status" value="1"/>
</dbReference>
<dbReference type="SUPFAM" id="SSF53850">
    <property type="entry name" value="Periplasmic binding protein-like II"/>
    <property type="match status" value="1"/>
</dbReference>
<accession>A0A852RSZ1</accession>
<dbReference type="GO" id="GO:0005975">
    <property type="term" value="P:carbohydrate metabolic process"/>
    <property type="evidence" value="ECO:0007669"/>
    <property type="project" value="UniProtKB-ARBA"/>
</dbReference>
<sequence>MSARKTFGGVLVGALATASVIAGTAPAHAAYIPDDDDTVLTPVSGDLIGVGSDTSQHALKVLGDAWNAQNPVPSVKVVSYAATSGGDLNLPGGVTIARPNGSGSGKSRLFAPNDTPEVDFARSSSTLSDAETNAGLKQFPFAVDVLRVAVSASVPSNAPATINKADLVKIYDGTYTNWNQVPGSTTSGVIAPRIPQAGSGTRSFFEAQLKAANGGTAVTLAPTVVAVQEHDDTPIKNDPNAIAPFSAGRAGLLGSTLRLVNGDFVAKRALYNVVRGADVAKPEITAVFGPDGFICSDAAEALIKQAGFDQLARPVDGGVCGVQTTAATSNFTTGNEPVATTAAVSGTSTGAGKADVKATIAGSKTPEGTVTFSENGVVVAANVAVVGGAATARLSGLAAGAHTYKAVFTPKAGSVFQPSEATGSVTVKTSASLSKSFKAKAKFAKKVKGSISVSLAGTATPATGTVTIKLGSKVVGKGTVSGGVAKVTLKGLKKGKNKLVVTWSGDGLAPSTTLAFTIRLT</sequence>
<feature type="domain" description="Bacterial Ig-like" evidence="4">
    <location>
        <begin position="441"/>
        <end position="518"/>
    </location>
</feature>
<dbReference type="EMBL" id="JACCBF010000001">
    <property type="protein sequence ID" value="NYD31034.1"/>
    <property type="molecule type" value="Genomic_DNA"/>
</dbReference>
<evidence type="ECO:0000313" key="6">
    <source>
        <dbReference type="Proteomes" id="UP000582231"/>
    </source>
</evidence>
<proteinExistence type="predicted"/>
<dbReference type="InterPro" id="IPR032109">
    <property type="entry name" value="Big_3_5"/>
</dbReference>
<keyword evidence="6" id="KW-1185">Reference proteome</keyword>
<dbReference type="InterPro" id="IPR050811">
    <property type="entry name" value="Phosphate_ABC_transporter"/>
</dbReference>
<dbReference type="Gene3D" id="2.60.40.10">
    <property type="entry name" value="Immunoglobulins"/>
    <property type="match status" value="2"/>
</dbReference>
<evidence type="ECO:0000313" key="5">
    <source>
        <dbReference type="EMBL" id="NYD31034.1"/>
    </source>
</evidence>
<feature type="signal peptide" evidence="2">
    <location>
        <begin position="1"/>
        <end position="29"/>
    </location>
</feature>
<gene>
    <name evidence="5" type="ORF">BJ958_002580</name>
</gene>
<feature type="chain" id="PRO_5032717376" evidence="2">
    <location>
        <begin position="30"/>
        <end position="521"/>
    </location>
</feature>
<protein>
    <submittedName>
        <fullName evidence="5">ABC-type phosphate transport system substrate-binding protein</fullName>
    </submittedName>
</protein>
<evidence type="ECO:0000256" key="1">
    <source>
        <dbReference type="ARBA" id="ARBA00022729"/>
    </source>
</evidence>